<dbReference type="Gene3D" id="3.30.710.10">
    <property type="entry name" value="Potassium Channel Kv1.1, Chain A"/>
    <property type="match status" value="1"/>
</dbReference>
<dbReference type="InterPro" id="IPR011333">
    <property type="entry name" value="SKP1/BTB/POZ_sf"/>
</dbReference>
<dbReference type="GO" id="GO:0051260">
    <property type="term" value="P:protein homooligomerization"/>
    <property type="evidence" value="ECO:0007669"/>
    <property type="project" value="InterPro"/>
</dbReference>
<dbReference type="Pfam" id="PF02214">
    <property type="entry name" value="BTB_2"/>
    <property type="match status" value="1"/>
</dbReference>
<evidence type="ECO:0000259" key="2">
    <source>
        <dbReference type="SMART" id="SM00225"/>
    </source>
</evidence>
<name>A0A2P6QL71_ROSCH</name>
<evidence type="ECO:0000313" key="4">
    <source>
        <dbReference type="Proteomes" id="UP000238479"/>
    </source>
</evidence>
<feature type="domain" description="BTB" evidence="2">
    <location>
        <begin position="10"/>
        <end position="106"/>
    </location>
</feature>
<dbReference type="SMART" id="SM00225">
    <property type="entry name" value="BTB"/>
    <property type="match status" value="1"/>
</dbReference>
<dbReference type="InterPro" id="IPR000210">
    <property type="entry name" value="BTB/POZ_dom"/>
</dbReference>
<proteinExistence type="predicted"/>
<evidence type="ECO:0000313" key="3">
    <source>
        <dbReference type="EMBL" id="PRQ34923.1"/>
    </source>
</evidence>
<dbReference type="SUPFAM" id="SSF54695">
    <property type="entry name" value="POZ domain"/>
    <property type="match status" value="1"/>
</dbReference>
<reference evidence="3 4" key="1">
    <citation type="journal article" date="2018" name="Nat. Genet.">
        <title>The Rosa genome provides new insights in the design of modern roses.</title>
        <authorList>
            <person name="Bendahmane M."/>
        </authorList>
    </citation>
    <scope>NUCLEOTIDE SEQUENCE [LARGE SCALE GENOMIC DNA]</scope>
    <source>
        <strain evidence="4">cv. Old Blush</strain>
    </source>
</reference>
<dbReference type="InterPro" id="IPR045068">
    <property type="entry name" value="BACURD1-3"/>
</dbReference>
<sequence length="134" mass="15507">MSEEEFDSSSIVRLNIGGQQFCTTVYTLIHREPNSKLAAIMHQDPEIKYVFYDRDGQIFSHILNWLRHGVLPDFEVVNAKELLREAEYYQLHGLKDNIPDFTSSYICSFGSAPYPNRRKFQGAKLCGSSKFHKQ</sequence>
<dbReference type="Proteomes" id="UP000238479">
    <property type="component" value="Chromosome 5"/>
</dbReference>
<dbReference type="InterPro" id="IPR003131">
    <property type="entry name" value="T1-type_BTB"/>
</dbReference>
<keyword evidence="4" id="KW-1185">Reference proteome</keyword>
<evidence type="ECO:0000256" key="1">
    <source>
        <dbReference type="ARBA" id="ARBA00004906"/>
    </source>
</evidence>
<organism evidence="3 4">
    <name type="scientific">Rosa chinensis</name>
    <name type="common">China rose</name>
    <dbReference type="NCBI Taxonomy" id="74649"/>
    <lineage>
        <taxon>Eukaryota</taxon>
        <taxon>Viridiplantae</taxon>
        <taxon>Streptophyta</taxon>
        <taxon>Embryophyta</taxon>
        <taxon>Tracheophyta</taxon>
        <taxon>Spermatophyta</taxon>
        <taxon>Magnoliopsida</taxon>
        <taxon>eudicotyledons</taxon>
        <taxon>Gunneridae</taxon>
        <taxon>Pentapetalae</taxon>
        <taxon>rosids</taxon>
        <taxon>fabids</taxon>
        <taxon>Rosales</taxon>
        <taxon>Rosaceae</taxon>
        <taxon>Rosoideae</taxon>
        <taxon>Rosoideae incertae sedis</taxon>
        <taxon>Rosa</taxon>
    </lineage>
</organism>
<gene>
    <name evidence="3" type="ORF">RchiOBHm_Chr5g0074441</name>
</gene>
<comment type="caution">
    <text evidence="3">The sequence shown here is derived from an EMBL/GenBank/DDBJ whole genome shotgun (WGS) entry which is preliminary data.</text>
</comment>
<dbReference type="EMBL" id="PDCK01000043">
    <property type="protein sequence ID" value="PRQ34923.1"/>
    <property type="molecule type" value="Genomic_DNA"/>
</dbReference>
<dbReference type="Gramene" id="PRQ34923">
    <property type="protein sequence ID" value="PRQ34923"/>
    <property type="gene ID" value="RchiOBHm_Chr5g0074441"/>
</dbReference>
<accession>A0A2P6QL71</accession>
<dbReference type="PANTHER" id="PTHR11145:SF8">
    <property type="entry name" value="RE57120P"/>
    <property type="match status" value="1"/>
</dbReference>
<dbReference type="PANTHER" id="PTHR11145">
    <property type="entry name" value="BTB/POZ DOMAIN-CONTAINING ADAPTER FOR CUL3-MEDIATED RHOA DEGRADATION PROTEIN FAMILY MEMBER"/>
    <property type="match status" value="1"/>
</dbReference>
<protein>
    <submittedName>
        <fullName evidence="3">Putative chromatin remodeling &amp; transcription regulator BTB-POZ family</fullName>
    </submittedName>
</protein>
<dbReference type="STRING" id="74649.A0A2P6QL71"/>
<dbReference type="AlphaFoldDB" id="A0A2P6QL71"/>
<comment type="pathway">
    <text evidence="1">Protein modification; protein ubiquitination.</text>
</comment>